<dbReference type="PANTHER" id="PTHR33529">
    <property type="entry name" value="SLR0882 PROTEIN-RELATED"/>
    <property type="match status" value="1"/>
</dbReference>
<feature type="transmembrane region" description="Helical" evidence="6">
    <location>
        <begin position="13"/>
        <end position="34"/>
    </location>
</feature>
<dbReference type="GO" id="GO:0015920">
    <property type="term" value="P:lipopolysaccharide transport"/>
    <property type="evidence" value="ECO:0007669"/>
    <property type="project" value="TreeGrafter"/>
</dbReference>
<feature type="transmembrane region" description="Helical" evidence="6">
    <location>
        <begin position="338"/>
        <end position="358"/>
    </location>
</feature>
<evidence type="ECO:0000256" key="5">
    <source>
        <dbReference type="ARBA" id="ARBA00023136"/>
    </source>
</evidence>
<organism evidence="7 8">
    <name type="scientific">Candidatus Zymogenus saltonus</name>
    <dbReference type="NCBI Taxonomy" id="2844893"/>
    <lineage>
        <taxon>Bacteria</taxon>
        <taxon>Deltaproteobacteria</taxon>
        <taxon>Candidatus Zymogenia</taxon>
        <taxon>Candidatus Zymogeniales</taxon>
        <taxon>Candidatus Zymogenaceae</taxon>
        <taxon>Candidatus Zymogenus</taxon>
    </lineage>
</organism>
<proteinExistence type="predicted"/>
<keyword evidence="3 6" id="KW-0812">Transmembrane</keyword>
<feature type="transmembrane region" description="Helical" evidence="6">
    <location>
        <begin position="100"/>
        <end position="123"/>
    </location>
</feature>
<evidence type="ECO:0000313" key="7">
    <source>
        <dbReference type="EMBL" id="MBN1571858.1"/>
    </source>
</evidence>
<gene>
    <name evidence="7" type="ORF">JW984_01540</name>
</gene>
<dbReference type="EMBL" id="JAFGIX010000008">
    <property type="protein sequence ID" value="MBN1571858.1"/>
    <property type="molecule type" value="Genomic_DNA"/>
</dbReference>
<dbReference type="AlphaFoldDB" id="A0A9D8KCX1"/>
<dbReference type="Proteomes" id="UP000809273">
    <property type="component" value="Unassembled WGS sequence"/>
</dbReference>
<keyword evidence="2" id="KW-1003">Cell membrane</keyword>
<name>A0A9D8KCX1_9DELT</name>
<comment type="subcellular location">
    <subcellularLocation>
        <location evidence="1">Cell membrane</location>
        <topology evidence="1">Multi-pass membrane protein</topology>
    </subcellularLocation>
</comment>
<evidence type="ECO:0000256" key="3">
    <source>
        <dbReference type="ARBA" id="ARBA00022692"/>
    </source>
</evidence>
<evidence type="ECO:0000256" key="4">
    <source>
        <dbReference type="ARBA" id="ARBA00022989"/>
    </source>
</evidence>
<evidence type="ECO:0000313" key="8">
    <source>
        <dbReference type="Proteomes" id="UP000809273"/>
    </source>
</evidence>
<reference evidence="7" key="2">
    <citation type="submission" date="2021-01" db="EMBL/GenBank/DDBJ databases">
        <authorList>
            <person name="Hahn C.R."/>
            <person name="Youssef N.H."/>
            <person name="Elshahed M."/>
        </authorList>
    </citation>
    <scope>NUCLEOTIDE SEQUENCE</scope>
    <source>
        <strain evidence="7">Zod_Metabat.24</strain>
    </source>
</reference>
<comment type="caution">
    <text evidence="7">The sequence shown here is derived from an EMBL/GenBank/DDBJ whole genome shotgun (WGS) entry which is preliminary data.</text>
</comment>
<keyword evidence="5 6" id="KW-0472">Membrane</keyword>
<dbReference type="InterPro" id="IPR005495">
    <property type="entry name" value="LptG/LptF_permease"/>
</dbReference>
<evidence type="ECO:0000256" key="6">
    <source>
        <dbReference type="SAM" id="Phobius"/>
    </source>
</evidence>
<reference evidence="7" key="1">
    <citation type="journal article" date="2021" name="Environ. Microbiol.">
        <title>Genomic characterization of three novel Desulfobacterota classes expand the metabolic and phylogenetic diversity of the phylum.</title>
        <authorList>
            <person name="Murphy C.L."/>
            <person name="Biggerstaff J."/>
            <person name="Eichhorn A."/>
            <person name="Ewing E."/>
            <person name="Shahan R."/>
            <person name="Soriano D."/>
            <person name="Stewart S."/>
            <person name="VanMol K."/>
            <person name="Walker R."/>
            <person name="Walters P."/>
            <person name="Elshahed M.S."/>
            <person name="Youssef N.H."/>
        </authorList>
    </citation>
    <scope>NUCLEOTIDE SEQUENCE</scope>
    <source>
        <strain evidence="7">Zod_Metabat.24</strain>
    </source>
</reference>
<dbReference type="GO" id="GO:0043190">
    <property type="term" value="C:ATP-binding cassette (ABC) transporter complex"/>
    <property type="evidence" value="ECO:0007669"/>
    <property type="project" value="TreeGrafter"/>
</dbReference>
<evidence type="ECO:0000256" key="1">
    <source>
        <dbReference type="ARBA" id="ARBA00004651"/>
    </source>
</evidence>
<keyword evidence="4 6" id="KW-1133">Transmembrane helix</keyword>
<dbReference type="PANTHER" id="PTHR33529:SF6">
    <property type="entry name" value="YJGP_YJGQ FAMILY PERMEASE"/>
    <property type="match status" value="1"/>
</dbReference>
<evidence type="ECO:0000256" key="2">
    <source>
        <dbReference type="ARBA" id="ARBA00022475"/>
    </source>
</evidence>
<feature type="transmembrane region" description="Helical" evidence="6">
    <location>
        <begin position="46"/>
        <end position="76"/>
    </location>
</feature>
<feature type="transmembrane region" description="Helical" evidence="6">
    <location>
        <begin position="365"/>
        <end position="385"/>
    </location>
</feature>
<sequence>MQKIISRHFMLEILANFSIGLVIFSFIIVMGRIFQLTEMMVSQGMSFLNVVILIALMLPNFLVFTIPMSLVLSIILTFGRASRDYEIIAFKASGISVYQLIRPVILFTMLTLTVTFYLTIYVAPRNNFNLHKFVVRIIGSQVNVALHEKVFNDMRGIIIYVDRIPSNSDRLYGILVYDETNVDVAVTIIAQEGYIRGDESNSFLTISLINGTIILSRKNMDSDQTSVFSRYDLNINIFGDENNNEKILKRDYEMTLSELYADIDWLRNDLVGHEKEYLENPGDPEAKFNYDSTISSIRKRQVEISKRFAFPFACIVFMLIGIPLGIQTNPRGKSGGMFLAIIVIFIYYIFMLIGELLGKNGLIPPIYSMWIGNAIMGGAGLYIFIKTGRESPVLIITLYNNILAFINKIFQRFNK</sequence>
<dbReference type="Pfam" id="PF03739">
    <property type="entry name" value="LptF_LptG"/>
    <property type="match status" value="1"/>
</dbReference>
<accession>A0A9D8KCX1</accession>
<feature type="transmembrane region" description="Helical" evidence="6">
    <location>
        <begin position="308"/>
        <end position="326"/>
    </location>
</feature>
<protein>
    <submittedName>
        <fullName evidence="7">LptF/LptG family permease</fullName>
    </submittedName>
</protein>